<dbReference type="KEGG" id="cwo:Cwoe_4262"/>
<evidence type="ECO:0000256" key="1">
    <source>
        <dbReference type="SAM" id="MobiDB-lite"/>
    </source>
</evidence>
<proteinExistence type="predicted"/>
<dbReference type="OrthoDB" id="6646510at2"/>
<dbReference type="InterPro" id="IPR029058">
    <property type="entry name" value="AB_hydrolase_fold"/>
</dbReference>
<keyword evidence="4" id="KW-1185">Reference proteome</keyword>
<accession>D3F5X7</accession>
<dbReference type="GO" id="GO:0015996">
    <property type="term" value="P:chlorophyll catabolic process"/>
    <property type="evidence" value="ECO:0007669"/>
    <property type="project" value="TreeGrafter"/>
</dbReference>
<dbReference type="AlphaFoldDB" id="D3F5X7"/>
<name>D3F5X7_CONWI</name>
<keyword evidence="2" id="KW-0732">Signal</keyword>
<feature type="chain" id="PRO_5003043508" description="Alpha/beta hydrolase" evidence="2">
    <location>
        <begin position="34"/>
        <end position="883"/>
    </location>
</feature>
<dbReference type="RefSeq" id="WP_012935727.1">
    <property type="nucleotide sequence ID" value="NC_013739.1"/>
</dbReference>
<protein>
    <recommendedName>
        <fullName evidence="5">Alpha/beta hydrolase</fullName>
    </recommendedName>
</protein>
<dbReference type="HOGENOM" id="CLU_326179_0_0_11"/>
<reference evidence="3 4" key="1">
    <citation type="journal article" date="2010" name="Stand. Genomic Sci.">
        <title>Complete genome sequence of Conexibacter woesei type strain (ID131577).</title>
        <authorList>
            <person name="Pukall R."/>
            <person name="Lapidus A."/>
            <person name="Glavina Del Rio T."/>
            <person name="Copeland A."/>
            <person name="Tice H."/>
            <person name="Cheng J.-F."/>
            <person name="Lucas S."/>
            <person name="Chen F."/>
            <person name="Nolan M."/>
            <person name="Bruce D."/>
            <person name="Goodwin L."/>
            <person name="Pitluck S."/>
            <person name="Mavromatis K."/>
            <person name="Ivanova N."/>
            <person name="Ovchinnikova G."/>
            <person name="Pati A."/>
            <person name="Chen A."/>
            <person name="Palaniappan K."/>
            <person name="Land M."/>
            <person name="Hauser L."/>
            <person name="Chang Y.-J."/>
            <person name="Jeffries C.D."/>
            <person name="Chain P."/>
            <person name="Meincke L."/>
            <person name="Sims D."/>
            <person name="Brettin T."/>
            <person name="Detter J.C."/>
            <person name="Rohde M."/>
            <person name="Goeker M."/>
            <person name="Bristow J."/>
            <person name="Eisen J.A."/>
            <person name="Markowitz V."/>
            <person name="Kyrpides N.C."/>
            <person name="Klenk H.-P."/>
            <person name="Hugenholtz P."/>
        </authorList>
    </citation>
    <scope>NUCLEOTIDE SEQUENCE [LARGE SCALE GENOMIC DNA]</scope>
    <source>
        <strain evidence="4">DSM 14684 / CIP 108061 / JCM 11494 / NBRC 100937 / ID131577</strain>
    </source>
</reference>
<dbReference type="PANTHER" id="PTHR33428">
    <property type="entry name" value="CHLOROPHYLLASE-2, CHLOROPLASTIC"/>
    <property type="match status" value="1"/>
</dbReference>
<evidence type="ECO:0000256" key="2">
    <source>
        <dbReference type="SAM" id="SignalP"/>
    </source>
</evidence>
<dbReference type="STRING" id="469383.Cwoe_4262"/>
<evidence type="ECO:0000313" key="4">
    <source>
        <dbReference type="Proteomes" id="UP000008229"/>
    </source>
</evidence>
<dbReference type="PANTHER" id="PTHR33428:SF14">
    <property type="entry name" value="CARBOXYLESTERASE TYPE B DOMAIN-CONTAINING PROTEIN"/>
    <property type="match status" value="1"/>
</dbReference>
<organism evidence="3 4">
    <name type="scientific">Conexibacter woesei (strain DSM 14684 / CCUG 47730 / CIP 108061 / JCM 11494 / NBRC 100937 / ID131577)</name>
    <dbReference type="NCBI Taxonomy" id="469383"/>
    <lineage>
        <taxon>Bacteria</taxon>
        <taxon>Bacillati</taxon>
        <taxon>Actinomycetota</taxon>
        <taxon>Thermoleophilia</taxon>
        <taxon>Solirubrobacterales</taxon>
        <taxon>Conexibacteraceae</taxon>
        <taxon>Conexibacter</taxon>
    </lineage>
</organism>
<evidence type="ECO:0008006" key="5">
    <source>
        <dbReference type="Google" id="ProtNLM"/>
    </source>
</evidence>
<feature type="region of interest" description="Disordered" evidence="1">
    <location>
        <begin position="741"/>
        <end position="760"/>
    </location>
</feature>
<dbReference type="GO" id="GO:0047746">
    <property type="term" value="F:chlorophyllase activity"/>
    <property type="evidence" value="ECO:0007669"/>
    <property type="project" value="TreeGrafter"/>
</dbReference>
<gene>
    <name evidence="3" type="ordered locus">Cwoe_4262</name>
</gene>
<reference evidence="4" key="2">
    <citation type="submission" date="2010-01" db="EMBL/GenBank/DDBJ databases">
        <title>The complete genome of Conexibacter woesei DSM 14684.</title>
        <authorList>
            <consortium name="US DOE Joint Genome Institute (JGI-PGF)"/>
            <person name="Lucas S."/>
            <person name="Copeland A."/>
            <person name="Lapidus A."/>
            <person name="Glavina del Rio T."/>
            <person name="Dalin E."/>
            <person name="Tice H."/>
            <person name="Bruce D."/>
            <person name="Goodwin L."/>
            <person name="Pitluck S."/>
            <person name="Kyrpides N."/>
            <person name="Mavromatis K."/>
            <person name="Ivanova N."/>
            <person name="Mikhailova N."/>
            <person name="Chertkov O."/>
            <person name="Brettin T."/>
            <person name="Detter J.C."/>
            <person name="Han C."/>
            <person name="Larimer F."/>
            <person name="Land M."/>
            <person name="Hauser L."/>
            <person name="Markowitz V."/>
            <person name="Cheng J.-F."/>
            <person name="Hugenholtz P."/>
            <person name="Woyke T."/>
            <person name="Wu D."/>
            <person name="Pukall R."/>
            <person name="Steenblock K."/>
            <person name="Schneider S."/>
            <person name="Klenk H.-P."/>
            <person name="Eisen J.A."/>
        </authorList>
    </citation>
    <scope>NUCLEOTIDE SEQUENCE [LARGE SCALE GENOMIC DNA]</scope>
    <source>
        <strain evidence="4">DSM 14684 / CIP 108061 / JCM 11494 / NBRC 100937 / ID131577</strain>
    </source>
</reference>
<dbReference type="EMBL" id="CP001854">
    <property type="protein sequence ID" value="ADB52676.1"/>
    <property type="molecule type" value="Genomic_DNA"/>
</dbReference>
<dbReference type="Proteomes" id="UP000008229">
    <property type="component" value="Chromosome"/>
</dbReference>
<evidence type="ECO:0000313" key="3">
    <source>
        <dbReference type="EMBL" id="ADB52676.1"/>
    </source>
</evidence>
<dbReference type="Gene3D" id="3.40.50.1820">
    <property type="entry name" value="alpha/beta hydrolase"/>
    <property type="match status" value="1"/>
</dbReference>
<dbReference type="SUPFAM" id="SSF53474">
    <property type="entry name" value="alpha/beta-Hydrolases"/>
    <property type="match status" value="1"/>
</dbReference>
<feature type="region of interest" description="Disordered" evidence="1">
    <location>
        <begin position="681"/>
        <end position="704"/>
    </location>
</feature>
<feature type="signal peptide" evidence="2">
    <location>
        <begin position="1"/>
        <end position="33"/>
    </location>
</feature>
<sequence length="883" mass="90297" precursor="true">MTHALSPPRALAALVLTILSVLALALAAAAATAAPPDPMVRGPHAVTTLDPFRAGTVDLQEPSSTGGAPTGSAAAVTLQLRGSLYYPSDRAAPSPVLVLVHGNHAQCDSGSSPFCTAFKRNDRGYAYLGENLASHGYTVVSLDQDQLMAFQDGQTAGMHQRRLLIAATLDMLTKANREPLPDGINSNLGDRLVGKLDMTRIGLMGHSRGGDAVTSFVNWNRTRPAPGRRYNLRGVIALAPVDYERSTPWGVPHLSIEPLCDGDVSNLQGARFFERGQYALPGDPFPRIQQSVLGGNHNWFNSVWFADGDDAGTADPACGPANPTSVRLSGGLYDRTTRGSGDPALMGDQELIGLATMSSFFRRYVGGEAAFDPYVTGELSAEGDGRQIPAAACPVSTSGTRIPCAERVLTSYFPGGEERRDVITPDPGAPLTVSALGTALTASGFSSPYTADGGVQPVPATTASGLDWCNPEPDHFAPVNLGAVTGTLPTAKKGCPLPGVTALGGQNSSGALRATRENAPVNRSYGLQIAAAWEGPASLATRIPAASGDVSGFKALALGAAVNFFDPRNPARTGDALWNASATTQDFAIAVTDAAGNEGVVAAGDHRYGNALHQTTGDITPRVHIILNQIRVPLSDFAAQGVDLTKLRRLELRFGEAGKPASGSIELADVRLQEPVGGSRVLADGPAAAGAGGPAGAAGPQPIDLIDASPRTTVAEAGQVLGLSVAAAAAPAAAAPAAPAAAGPAAPAAPPGGGAARATCADTTAPTARVLAAGARLVRGVATDRGCAGTGGRQAVTGTVAAVQVTVAKAVGEGRWRYLTPRGTLTRPLAAAAARSLVARGTSRWSVRLGAKLPAGTYRLSVRAVDARGNARTAVRGVTLTVR</sequence>
<dbReference type="eggNOG" id="COG4188">
    <property type="taxonomic scope" value="Bacteria"/>
</dbReference>